<reference evidence="2" key="1">
    <citation type="submission" date="2016-03" db="EMBL/GenBank/DDBJ databases">
        <authorList>
            <person name="Borrel G."/>
            <person name="Mccann A."/>
            <person name="O'Toole P.W."/>
        </authorList>
    </citation>
    <scope>NUCLEOTIDE SEQUENCE</scope>
    <source>
        <strain evidence="2">183</strain>
    </source>
</reference>
<dbReference type="EMBL" id="LVVT01000014">
    <property type="protein sequence ID" value="TQS82995.1"/>
    <property type="molecule type" value="Genomic_DNA"/>
</dbReference>
<sequence>MKKNIVALITVFIAVVIIAGGFYIIDNSKGNEKRYVVPNDGLVSITEFNISDESVTDSFVNGTFFVSKENDNLHIKMVANTNVEEKDTGGIQFYALGCLSITDIICSSGGNTSDDYVATWTTSGDMEKYHIMVEVARTLCRPYTPPGGGHGMCIIEYDVDMSAIGDATSLDFGIAFGTQGDSTGVVHDTISVPLYDQSHIDNA</sequence>
<dbReference type="Proteomes" id="UP000752814">
    <property type="component" value="Unassembled WGS sequence"/>
</dbReference>
<keyword evidence="1" id="KW-0812">Transmembrane</keyword>
<organism evidence="2 3">
    <name type="scientific">Candidatus Methanomassiliicoccus intestinalis</name>
    <dbReference type="NCBI Taxonomy" id="1406512"/>
    <lineage>
        <taxon>Archaea</taxon>
        <taxon>Methanobacteriati</taxon>
        <taxon>Thermoplasmatota</taxon>
        <taxon>Thermoplasmata</taxon>
        <taxon>Methanomassiliicoccales</taxon>
        <taxon>Methanomassiliicoccaceae</taxon>
        <taxon>Methanomassiliicoccus</taxon>
    </lineage>
</organism>
<evidence type="ECO:0000256" key="1">
    <source>
        <dbReference type="SAM" id="Phobius"/>
    </source>
</evidence>
<feature type="transmembrane region" description="Helical" evidence="1">
    <location>
        <begin position="6"/>
        <end position="25"/>
    </location>
</feature>
<dbReference type="RefSeq" id="WP_400194725.1">
    <property type="nucleotide sequence ID" value="NZ_CAYAYE010000014.1"/>
</dbReference>
<accession>A0A8J8TEV1</accession>
<keyword evidence="1" id="KW-1133">Transmembrane helix</keyword>
<evidence type="ECO:0000313" key="2">
    <source>
        <dbReference type="EMBL" id="TQS82995.1"/>
    </source>
</evidence>
<dbReference type="AlphaFoldDB" id="A0A8J8TEV1"/>
<protein>
    <submittedName>
        <fullName evidence="2">Uncharacterized protein</fullName>
    </submittedName>
</protein>
<keyword evidence="1" id="KW-0472">Membrane</keyword>
<gene>
    <name evidence="2" type="ORF">A3207_03380</name>
</gene>
<proteinExistence type="predicted"/>
<evidence type="ECO:0000313" key="3">
    <source>
        <dbReference type="Proteomes" id="UP000752814"/>
    </source>
</evidence>
<name>A0A8J8TEV1_9ARCH</name>
<comment type="caution">
    <text evidence="2">The sequence shown here is derived from an EMBL/GenBank/DDBJ whole genome shotgun (WGS) entry which is preliminary data.</text>
</comment>